<dbReference type="EMBL" id="LN999833">
    <property type="protein sequence ID" value="CUX96443.1"/>
    <property type="molecule type" value="Genomic_DNA"/>
</dbReference>
<dbReference type="Gene3D" id="1.10.3890.10">
    <property type="entry name" value="HflD-like"/>
    <property type="match status" value="1"/>
</dbReference>
<dbReference type="STRING" id="1778262.MHIR_DE00096"/>
<dbReference type="PANTHER" id="PTHR38100:SF1">
    <property type="entry name" value="HIGH FREQUENCY LYSOGENIZATION PROTEIN HFLD"/>
    <property type="match status" value="1"/>
</dbReference>
<name>A0A143WRY4_9ENTR</name>
<dbReference type="NCBIfam" id="NF001246">
    <property type="entry name" value="PRK00218.1-2"/>
    <property type="match status" value="1"/>
</dbReference>
<keyword evidence="2 4" id="KW-0963">Cytoplasm</keyword>
<accession>A0A143WRY4</accession>
<dbReference type="Pfam" id="PF04356">
    <property type="entry name" value="DUF489"/>
    <property type="match status" value="1"/>
</dbReference>
<organism evidence="5 6">
    <name type="scientific">Candidatus Doolittlea endobia</name>
    <dbReference type="NCBI Taxonomy" id="1778262"/>
    <lineage>
        <taxon>Bacteria</taxon>
        <taxon>Pseudomonadati</taxon>
        <taxon>Pseudomonadota</taxon>
        <taxon>Gammaproteobacteria</taxon>
        <taxon>Enterobacterales</taxon>
        <taxon>Enterobacteriaceae</taxon>
        <taxon>Candidatus Doolittlea</taxon>
    </lineage>
</organism>
<protein>
    <recommendedName>
        <fullName evidence="4">High frequency lysogenization protein HflD homolog</fullName>
    </recommendedName>
</protein>
<evidence type="ECO:0000256" key="1">
    <source>
        <dbReference type="ARBA" id="ARBA00022475"/>
    </source>
</evidence>
<keyword evidence="6" id="KW-1185">Reference proteome</keyword>
<keyword evidence="3 4" id="KW-0472">Membrane</keyword>
<dbReference type="GO" id="GO:0005737">
    <property type="term" value="C:cytoplasm"/>
    <property type="evidence" value="ECO:0007669"/>
    <property type="project" value="UniProtKB-SubCell"/>
</dbReference>
<keyword evidence="1 4" id="KW-1003">Cell membrane</keyword>
<dbReference type="PATRIC" id="fig|1778262.3.peg.161"/>
<evidence type="ECO:0000256" key="4">
    <source>
        <dbReference type="HAMAP-Rule" id="MF_00695"/>
    </source>
</evidence>
<dbReference type="Proteomes" id="UP000095322">
    <property type="component" value="Chromosome I"/>
</dbReference>
<dbReference type="RefSeq" id="WP_067566490.1">
    <property type="nucleotide sequence ID" value="NZ_LN999833.1"/>
</dbReference>
<dbReference type="OrthoDB" id="9788031at2"/>
<dbReference type="GO" id="GO:0005886">
    <property type="term" value="C:plasma membrane"/>
    <property type="evidence" value="ECO:0007669"/>
    <property type="project" value="UniProtKB-SubCell"/>
</dbReference>
<dbReference type="PANTHER" id="PTHR38100">
    <property type="entry name" value="HIGH FREQUENCY LYSOGENIZATION PROTEIN HFLD"/>
    <property type="match status" value="1"/>
</dbReference>
<comment type="similarity">
    <text evidence="4">Belongs to the HflD family.</text>
</comment>
<evidence type="ECO:0000256" key="2">
    <source>
        <dbReference type="ARBA" id="ARBA00022490"/>
    </source>
</evidence>
<dbReference type="InterPro" id="IPR007451">
    <property type="entry name" value="HflD"/>
</dbReference>
<reference evidence="6" key="1">
    <citation type="submission" date="2016-01" db="EMBL/GenBank/DDBJ databases">
        <authorList>
            <person name="Husnik F."/>
        </authorList>
    </citation>
    <scope>NUCLEOTIDE SEQUENCE [LARGE SCALE GENOMIC DNA]</scope>
</reference>
<dbReference type="NCBIfam" id="NF001249">
    <property type="entry name" value="PRK00218.1-5"/>
    <property type="match status" value="1"/>
</dbReference>
<evidence type="ECO:0000313" key="5">
    <source>
        <dbReference type="EMBL" id="CUX96443.1"/>
    </source>
</evidence>
<evidence type="ECO:0000313" key="6">
    <source>
        <dbReference type="Proteomes" id="UP000095322"/>
    </source>
</evidence>
<dbReference type="InterPro" id="IPR035932">
    <property type="entry name" value="HflD-like_sf"/>
</dbReference>
<dbReference type="AlphaFoldDB" id="A0A143WRY4"/>
<dbReference type="HAMAP" id="MF_00695">
    <property type="entry name" value="HflD_protein"/>
    <property type="match status" value="1"/>
</dbReference>
<dbReference type="KEGG" id="den:MHIR_DE00096"/>
<dbReference type="NCBIfam" id="NF001248">
    <property type="entry name" value="PRK00218.1-4"/>
    <property type="match status" value="1"/>
</dbReference>
<gene>
    <name evidence="4 5" type="primary">hflD</name>
    <name evidence="5" type="ORF">MHIR_DE00096</name>
</gene>
<sequence length="209" mass="23348">MTKNYFDITLALAGVCQSARLVQQLAHQSYCDEPPLRVSLQSLLDLNPPSVCAVYGDSPANLRMGLETLLGLLNASSRERLGAELTRYISGLMLLEHKLKSNRVMQAELSRRIDALDRQLNYFDLLSDTFFSVMASIYMDIISPLGPRIQVTGTASVLQNTQIQDKLRAVLLAGIRSVVLWQQVGGGRFQLLFARNRLFKEAKKILLHA</sequence>
<evidence type="ECO:0000256" key="3">
    <source>
        <dbReference type="ARBA" id="ARBA00023136"/>
    </source>
</evidence>
<comment type="subcellular location">
    <subcellularLocation>
        <location evidence="4">Cytoplasm</location>
    </subcellularLocation>
    <subcellularLocation>
        <location evidence="4">Cell membrane</location>
        <topology evidence="4">Peripheral membrane protein</topology>
        <orientation evidence="4">Cytoplasmic side</orientation>
    </subcellularLocation>
</comment>
<proteinExistence type="inferred from homology"/>
<dbReference type="SUPFAM" id="SSF101322">
    <property type="entry name" value="YcfC-like"/>
    <property type="match status" value="1"/>
</dbReference>